<dbReference type="Proteomes" id="UP000749320">
    <property type="component" value="Unassembled WGS sequence"/>
</dbReference>
<sequence length="252" mass="29711">MDENMGEKEVGLFLNNDDSNYVGDKRIRPYLSYGKNKESYCIYFSNIADSREHLPPRIFVDTPNINEWNIVPACRNCNNGYSEEEQLVACIVEYIIALIYYKGEIQREKIKHTFEKRPKILEKIKKLCVVENNLLQIDRSVIDMIKRVVLKIAKGHFMYECNVFLPDDVDILIDFEPLLDKERLDEFNSPIICNYIPEIGSRASNQLYIMMGKNQVMYPWKVVDNDNYRYAISPSVLRIVIREFLYIKIIQK</sequence>
<evidence type="ECO:0000313" key="2">
    <source>
        <dbReference type="Proteomes" id="UP000749320"/>
    </source>
</evidence>
<reference evidence="1" key="2">
    <citation type="submission" date="2021-09" db="EMBL/GenBank/DDBJ databases">
        <authorList>
            <person name="Gilroy R."/>
        </authorList>
    </citation>
    <scope>NUCLEOTIDE SEQUENCE</scope>
    <source>
        <strain evidence="1">CHK193-16274</strain>
    </source>
</reference>
<reference evidence="1" key="1">
    <citation type="journal article" date="2021" name="PeerJ">
        <title>Extensive microbial diversity within the chicken gut microbiome revealed by metagenomics and culture.</title>
        <authorList>
            <person name="Gilroy R."/>
            <person name="Ravi A."/>
            <person name="Getino M."/>
            <person name="Pursley I."/>
            <person name="Horton D.L."/>
            <person name="Alikhan N.F."/>
            <person name="Baker D."/>
            <person name="Gharbi K."/>
            <person name="Hall N."/>
            <person name="Watson M."/>
            <person name="Adriaenssens E.M."/>
            <person name="Foster-Nyarko E."/>
            <person name="Jarju S."/>
            <person name="Secka A."/>
            <person name="Antonio M."/>
            <person name="Oren A."/>
            <person name="Chaudhuri R.R."/>
            <person name="La Ragione R."/>
            <person name="Hildebrand F."/>
            <person name="Pallen M.J."/>
        </authorList>
    </citation>
    <scope>NUCLEOTIDE SEQUENCE</scope>
    <source>
        <strain evidence="1">CHK193-16274</strain>
    </source>
</reference>
<dbReference type="EMBL" id="DYWV01000370">
    <property type="protein sequence ID" value="HJF41407.1"/>
    <property type="molecule type" value="Genomic_DNA"/>
</dbReference>
<dbReference type="RefSeq" id="WP_346698587.1">
    <property type="nucleotide sequence ID" value="NZ_CAWUZP010000156.1"/>
</dbReference>
<organism evidence="1 2">
    <name type="scientific">Thomasclavelia spiroformis</name>
    <dbReference type="NCBI Taxonomy" id="29348"/>
    <lineage>
        <taxon>Bacteria</taxon>
        <taxon>Bacillati</taxon>
        <taxon>Bacillota</taxon>
        <taxon>Erysipelotrichia</taxon>
        <taxon>Erysipelotrichales</taxon>
        <taxon>Coprobacillaceae</taxon>
        <taxon>Thomasclavelia</taxon>
    </lineage>
</organism>
<dbReference type="AlphaFoldDB" id="A0A921GCY8"/>
<name>A0A921GCY8_9FIRM</name>
<protein>
    <submittedName>
        <fullName evidence="1">Uncharacterized protein</fullName>
    </submittedName>
</protein>
<comment type="caution">
    <text evidence="1">The sequence shown here is derived from an EMBL/GenBank/DDBJ whole genome shotgun (WGS) entry which is preliminary data.</text>
</comment>
<evidence type="ECO:0000313" key="1">
    <source>
        <dbReference type="EMBL" id="HJF41407.1"/>
    </source>
</evidence>
<gene>
    <name evidence="1" type="ORF">K8V91_10830</name>
</gene>
<proteinExistence type="predicted"/>
<accession>A0A921GCY8</accession>